<protein>
    <submittedName>
        <fullName evidence="2">Uncharacterized protein</fullName>
    </submittedName>
</protein>
<feature type="region of interest" description="Disordered" evidence="1">
    <location>
        <begin position="1"/>
        <end position="126"/>
    </location>
</feature>
<accession>Q4QFX3</accession>
<evidence type="ECO:0000313" key="3">
    <source>
        <dbReference type="Proteomes" id="UP000000542"/>
    </source>
</evidence>
<name>Q4QFX3_LEIMA</name>
<feature type="compositionally biased region" description="Pro residues" evidence="1">
    <location>
        <begin position="82"/>
        <end position="126"/>
    </location>
</feature>
<evidence type="ECO:0000256" key="1">
    <source>
        <dbReference type="SAM" id="MobiDB-lite"/>
    </source>
</evidence>
<sequence length="356" mass="37652">MTSSMSVPPPPPAAIPLPSSATAVPLPPSCVVPPPPPAAAVPLPPAEATPPPPSAPSVPPPPASVIPLPQPPGINAAVSAAAPPPPPPPSAIAAAPLPPEAAPPAPTSVVAPPPPMQAAPGVTAPPPVQPISVEAWRTLESATREPVPNMAATRYLAVEERVRDEVCRLFILSEYDVGTLMVNIAQSLQHVGRHDVGLLRNENNTAFTITQSTAHARQRDTLMEQRRHAVADAVERINQAGSDAEREFAEVAQRVAATAPPAAPVKDTPTAAAPTFRKSAYELLMEQIAATRRRRSPQNRRVASPEQRPKRAAGGAGCVEYPTSYSGNYLLRRYGGTYDLQRQYSHYRYYGFPPSK</sequence>
<dbReference type="GO" id="GO:0035869">
    <property type="term" value="C:ciliary transition zone"/>
    <property type="evidence" value="ECO:0000266"/>
    <property type="project" value="GeneDB"/>
</dbReference>
<dbReference type="EMBL" id="FR796410">
    <property type="protein sequence ID" value="CAJ02618.1"/>
    <property type="molecule type" value="Genomic_DNA"/>
</dbReference>
<dbReference type="AlphaFoldDB" id="Q4QFX3"/>
<dbReference type="VEuPathDB" id="TriTrypDB:LMJSD75_140006200"/>
<organism evidence="2 3">
    <name type="scientific">Leishmania major</name>
    <dbReference type="NCBI Taxonomy" id="5664"/>
    <lineage>
        <taxon>Eukaryota</taxon>
        <taxon>Discoba</taxon>
        <taxon>Euglenozoa</taxon>
        <taxon>Kinetoplastea</taxon>
        <taxon>Metakinetoplastina</taxon>
        <taxon>Trypanosomatida</taxon>
        <taxon>Trypanosomatidae</taxon>
        <taxon>Leishmaniinae</taxon>
        <taxon>Leishmania</taxon>
    </lineage>
</organism>
<dbReference type="Proteomes" id="UP000000542">
    <property type="component" value="Chromosome 14"/>
</dbReference>
<dbReference type="VEuPathDB" id="TriTrypDB:LmjF.14.0120"/>
<feature type="region of interest" description="Disordered" evidence="1">
    <location>
        <begin position="291"/>
        <end position="315"/>
    </location>
</feature>
<dbReference type="VEuPathDB" id="TriTrypDB:LMJFC_140006300"/>
<feature type="compositionally biased region" description="Pro residues" evidence="1">
    <location>
        <begin position="25"/>
        <end position="72"/>
    </location>
</feature>
<dbReference type="PRINTS" id="PR01217">
    <property type="entry name" value="PRICHEXTENSN"/>
</dbReference>
<proteinExistence type="predicted"/>
<keyword evidence="3" id="KW-1185">Reference proteome</keyword>
<dbReference type="OMA" id="GCVEYPT"/>
<reference evidence="2 3" key="1">
    <citation type="journal article" date="2005" name="Science">
        <title>The genome of the kinetoplastid parasite, Leishmania major.</title>
        <authorList>
            <person name="Ivens A.C."/>
            <person name="Peacock C.S."/>
            <person name="Worthey E.A."/>
            <person name="Murphy L."/>
            <person name="Aggarwal G."/>
            <person name="Berriman M."/>
            <person name="Sisk E."/>
            <person name="Rajandream M.A."/>
            <person name="Adlem E."/>
            <person name="Aert R."/>
            <person name="Anupama A."/>
            <person name="Apostolou Z."/>
            <person name="Attipoe P."/>
            <person name="Bason N."/>
            <person name="Bauser C."/>
            <person name="Beck A."/>
            <person name="Beverley S.M."/>
            <person name="Bianchettin G."/>
            <person name="Borzym K."/>
            <person name="Bothe G."/>
            <person name="Bruschi C.V."/>
            <person name="Collins M."/>
            <person name="Cadag E."/>
            <person name="Ciarloni L."/>
            <person name="Clayton C."/>
            <person name="Coulson R.M."/>
            <person name="Cronin A."/>
            <person name="Cruz A.K."/>
            <person name="Davies R.M."/>
            <person name="De Gaudenzi J."/>
            <person name="Dobson D.E."/>
            <person name="Duesterhoeft A."/>
            <person name="Fazelina G."/>
            <person name="Fosker N."/>
            <person name="Frasch A.C."/>
            <person name="Fraser A."/>
            <person name="Fuchs M."/>
            <person name="Gabel C."/>
            <person name="Goble A."/>
            <person name="Goffeau A."/>
            <person name="Harris D."/>
            <person name="Hertz-Fowler C."/>
            <person name="Hilbert H."/>
            <person name="Horn D."/>
            <person name="Huang Y."/>
            <person name="Klages S."/>
            <person name="Knights A."/>
            <person name="Kube M."/>
            <person name="Larke N."/>
            <person name="Litvin L."/>
            <person name="Lord A."/>
            <person name="Louie T."/>
            <person name="Marra M."/>
            <person name="Masuy D."/>
            <person name="Matthews K."/>
            <person name="Michaeli S."/>
            <person name="Mottram J.C."/>
            <person name="Muller-Auer S."/>
            <person name="Munden H."/>
            <person name="Nelson S."/>
            <person name="Norbertczak H."/>
            <person name="Oliver K."/>
            <person name="O'neil S."/>
            <person name="Pentony M."/>
            <person name="Pohl T.M."/>
            <person name="Price C."/>
            <person name="Purnelle B."/>
            <person name="Quail M.A."/>
            <person name="Rabbinowitsch E."/>
            <person name="Reinhardt R."/>
            <person name="Rieger M."/>
            <person name="Rinta J."/>
            <person name="Robben J."/>
            <person name="Robertson L."/>
            <person name="Ruiz J.C."/>
            <person name="Rutter S."/>
            <person name="Saunders D."/>
            <person name="Schafer M."/>
            <person name="Schein J."/>
            <person name="Schwartz D.C."/>
            <person name="Seeger K."/>
            <person name="Seyler A."/>
            <person name="Sharp S."/>
            <person name="Shin H."/>
            <person name="Sivam D."/>
            <person name="Squares R."/>
            <person name="Squares S."/>
            <person name="Tosato V."/>
            <person name="Vogt C."/>
            <person name="Volckaert G."/>
            <person name="Wambutt R."/>
            <person name="Warren T."/>
            <person name="Wedler H."/>
            <person name="Woodward J."/>
            <person name="Zhou S."/>
            <person name="Zimmermann W."/>
            <person name="Smith D.F."/>
            <person name="Blackwell J.M."/>
            <person name="Stuart K.D."/>
            <person name="Barrell B."/>
            <person name="Myler P.J."/>
        </authorList>
    </citation>
    <scope>NUCLEOTIDE SEQUENCE [LARGE SCALE GENOMIC DNA]</scope>
    <source>
        <strain evidence="3">MHOM/IL/81/Friedlin</strain>
    </source>
</reference>
<evidence type="ECO:0000313" key="2">
    <source>
        <dbReference type="EMBL" id="CAJ02618.1"/>
    </source>
</evidence>
<dbReference type="eggNOG" id="ENOG502S1ZA">
    <property type="taxonomic scope" value="Eukaryota"/>
</dbReference>
<gene>
    <name evidence="2" type="ORF">LMJF_14_0120</name>
</gene>
<dbReference type="InParanoid" id="Q4QFX3"/>
<dbReference type="GO" id="GO:0005737">
    <property type="term" value="C:cytoplasm"/>
    <property type="evidence" value="ECO:0000266"/>
    <property type="project" value="GeneDB"/>
</dbReference>
<dbReference type="HOGENOM" id="CLU_779526_0_0_1"/>
<dbReference type="KEGG" id="lma:LMJF_14_0120"/>
<dbReference type="STRING" id="5664.Q4QFX3"/>
<reference evidence="2 3" key="2">
    <citation type="journal article" date="2011" name="Genome Res.">
        <title>Chromosome and gene copy number variation allow major structural change between species and strains of Leishmania.</title>
        <authorList>
            <person name="Rogers M.B."/>
            <person name="Hilley J.D."/>
            <person name="Dickens N.J."/>
            <person name="Wilkes J."/>
            <person name="Bates P.A."/>
            <person name="Depledge D.P."/>
            <person name="Harris D."/>
            <person name="Her Y."/>
            <person name="Herzyk P."/>
            <person name="Imamura H."/>
            <person name="Otto T.D."/>
            <person name="Sanders M."/>
            <person name="Seeger K."/>
            <person name="Dujardin J.C."/>
            <person name="Berriman M."/>
            <person name="Smith D.F."/>
            <person name="Hertz-Fowler C."/>
            <person name="Mottram J.C."/>
        </authorList>
    </citation>
    <scope>NUCLEOTIDE SEQUENCE [LARGE SCALE GENOMIC DNA]</scope>
    <source>
        <strain evidence="3">MHOM/IL/81/Friedlin</strain>
    </source>
</reference>
<dbReference type="VEuPathDB" id="TriTrypDB:LMJLV39_140006200"/>
<dbReference type="RefSeq" id="XP_001687611.1">
    <property type="nucleotide sequence ID" value="XM_001687559.1"/>
</dbReference>
<dbReference type="GeneID" id="5650211"/>